<evidence type="ECO:0000313" key="5">
    <source>
        <dbReference type="Proteomes" id="UP000248021"/>
    </source>
</evidence>
<dbReference type="Proteomes" id="UP000248021">
    <property type="component" value="Unassembled WGS sequence"/>
</dbReference>
<dbReference type="InterPro" id="IPR045079">
    <property type="entry name" value="Oxoprolinase-like"/>
</dbReference>
<dbReference type="PANTHER" id="PTHR11365:SF23">
    <property type="entry name" value="HYPOTHETICAL 5-OXOPROLINASE (EUROFUNG)-RELATED"/>
    <property type="match status" value="1"/>
</dbReference>
<reference evidence="4 5" key="1">
    <citation type="submission" date="2018-05" db="EMBL/GenBank/DDBJ databases">
        <title>Genomic Encyclopedia of Type Strains, Phase IV (KMG-IV): sequencing the most valuable type-strain genomes for metagenomic binning, comparative biology and taxonomic classification.</title>
        <authorList>
            <person name="Goeker M."/>
        </authorList>
    </citation>
    <scope>NUCLEOTIDE SEQUENCE [LARGE SCALE GENOMIC DNA]</scope>
    <source>
        <strain evidence="4 5">DSM 6462</strain>
    </source>
</reference>
<feature type="domain" description="Hydantoinase A/oxoprolinase" evidence="1">
    <location>
        <begin position="202"/>
        <end position="496"/>
    </location>
</feature>
<dbReference type="InterPro" id="IPR049517">
    <property type="entry name" value="ACX-like_C"/>
</dbReference>
<dbReference type="Pfam" id="PF19278">
    <property type="entry name" value="Hydant_A_C"/>
    <property type="match status" value="1"/>
</dbReference>
<proteinExistence type="predicted"/>
<dbReference type="InterPro" id="IPR043129">
    <property type="entry name" value="ATPase_NBD"/>
</dbReference>
<comment type="caution">
    <text evidence="4">The sequence shown here is derived from an EMBL/GenBank/DDBJ whole genome shotgun (WGS) entry which is preliminary data.</text>
</comment>
<dbReference type="GO" id="GO:0005829">
    <property type="term" value="C:cytosol"/>
    <property type="evidence" value="ECO:0007669"/>
    <property type="project" value="TreeGrafter"/>
</dbReference>
<dbReference type="Pfam" id="PF05378">
    <property type="entry name" value="Hydant_A_N"/>
    <property type="match status" value="1"/>
</dbReference>
<dbReference type="AlphaFoldDB" id="A0A2V3U8L6"/>
<evidence type="ECO:0000313" key="4">
    <source>
        <dbReference type="EMBL" id="PXW60156.1"/>
    </source>
</evidence>
<dbReference type="RefSeq" id="WP_110374501.1">
    <property type="nucleotide sequence ID" value="NZ_JAHBRY010000001.1"/>
</dbReference>
<evidence type="ECO:0000259" key="3">
    <source>
        <dbReference type="Pfam" id="PF19278"/>
    </source>
</evidence>
<dbReference type="EMBL" id="QJJK01000004">
    <property type="protein sequence ID" value="PXW60156.1"/>
    <property type="molecule type" value="Genomic_DNA"/>
</dbReference>
<feature type="domain" description="Hydantoinase/oxoprolinase N-terminal" evidence="2">
    <location>
        <begin position="6"/>
        <end position="179"/>
    </location>
</feature>
<dbReference type="Pfam" id="PF01968">
    <property type="entry name" value="Hydantoinase_A"/>
    <property type="match status" value="1"/>
</dbReference>
<dbReference type="GO" id="GO:0006749">
    <property type="term" value="P:glutathione metabolic process"/>
    <property type="evidence" value="ECO:0007669"/>
    <property type="project" value="TreeGrafter"/>
</dbReference>
<dbReference type="GO" id="GO:0017168">
    <property type="term" value="F:5-oxoprolinase (ATP-hydrolyzing) activity"/>
    <property type="evidence" value="ECO:0007669"/>
    <property type="project" value="TreeGrafter"/>
</dbReference>
<dbReference type="InterPro" id="IPR002821">
    <property type="entry name" value="Hydantoinase_A"/>
</dbReference>
<dbReference type="OrthoDB" id="9759608at2"/>
<feature type="domain" description="Acetophenone carboxylase-like C-terminal" evidence="3">
    <location>
        <begin position="544"/>
        <end position="680"/>
    </location>
</feature>
<dbReference type="InterPro" id="IPR008040">
    <property type="entry name" value="Hydant_A_N"/>
</dbReference>
<sequence>MAELKLSVDVGGTFTDVVLRQGDKSWTTKVLTTPRVPEEGVLAGISEILATAGRRFDDVDIFVHGTTLATNAIIERRGARTALLTTQGFRDVLEMGTESRFDQYDLELVRPAPVVPRPFRFGVPERMDARGLVRVPLDEQAVLEIAAQLERESVEAVAVSFLHSYINPAHEKAVGKLLASRLPHVAVSLSHEVCPEIREYERTSTTVLNAYVQPLMDRYLDQMEQRLIEAGFRGAIALMTSGGGLTSLSLARRFPIRMVESGPAGGAIFACQLAKKFDETQVLAFDMGGTTAKLTLLDDFSPTKNRFFEVDRTARFLKGSGLPIRIPVVEMVEIGAGGGSIARLDLMNRINVGPESASSDPGPACYGLGGEKPTVSDADLVLGFLDPDRFSGNKIALKPDLARDAVHRAVGEGLGLSPHAAAHGIYEMVCENMASAARAHAVEQGAAAEHYTMIAFGGAAPVHAARLAEKLRIGRVIIPRSAGVGSAIGFLDAPVSFESVRSFTMRLDQFEPERLDTFVSAMSNEVRAWVSSAAGDAPLVEHRQAYMRYLGQGHEIPVTIPQGPYKASDAEAFRAVFEEAYQAQFDRVIPYAEIEILSVCVLVSTATQELAIVPPVGRIDGARARGTVEIYDGQANHMRTVPIYDRETLTSGMRIAGPAIVAEAETTTVVTANFDAHIDAIGSIVLEAREQKI</sequence>
<name>A0A2V3U8L6_9HYPH</name>
<organism evidence="4 5">
    <name type="scientific">Chelatococcus asaccharovorans</name>
    <dbReference type="NCBI Taxonomy" id="28210"/>
    <lineage>
        <taxon>Bacteria</taxon>
        <taxon>Pseudomonadati</taxon>
        <taxon>Pseudomonadota</taxon>
        <taxon>Alphaproteobacteria</taxon>
        <taxon>Hyphomicrobiales</taxon>
        <taxon>Chelatococcaceae</taxon>
        <taxon>Chelatococcus</taxon>
    </lineage>
</organism>
<gene>
    <name evidence="4" type="ORF">C7450_104208</name>
</gene>
<keyword evidence="5" id="KW-1185">Reference proteome</keyword>
<protein>
    <submittedName>
        <fullName evidence="4">N-methylhydantoinase A</fullName>
    </submittedName>
</protein>
<dbReference type="PANTHER" id="PTHR11365">
    <property type="entry name" value="5-OXOPROLINASE RELATED"/>
    <property type="match status" value="1"/>
</dbReference>
<evidence type="ECO:0000259" key="1">
    <source>
        <dbReference type="Pfam" id="PF01968"/>
    </source>
</evidence>
<accession>A0A2V3U8L6</accession>
<evidence type="ECO:0000259" key="2">
    <source>
        <dbReference type="Pfam" id="PF05378"/>
    </source>
</evidence>
<dbReference type="SUPFAM" id="SSF53067">
    <property type="entry name" value="Actin-like ATPase domain"/>
    <property type="match status" value="1"/>
</dbReference>